<sequence length="446" mass="49411">MLLFPPSSIKEPLRDNTNRKDFARSTGSWKSASRKSGHFTDLAISEVGSSDASIYNASKAPSCVSDSSDTDLHHPFARTLTSDHGIQSVYARAKTEGLTQHDMVQFVNRPHGTPLSTIAEQKSLATLRAQISFASLTRRRPAHLGNTPSGKRKAASTDDTVRSKTRRRSSRDTELSSSLDVPNTRSDPAHPLQPAFVPPHRVKTPEGIPRWPVDNHTSFVRRISRTLDSARSMSLGNGTRLVLRTLRGELRSRRSVQLHRWRPPVSGHSTYRYDQPFEHPLNSVPIAEVIQPGENEQDELPSSSIPEPTLAVRQSLDRRCRSWSSSATSAQRALGAIDGNVIPINPASAVRARSVPVPRRFRSTEAEPTKRVTDGDIVWPVQRPEPYPSDTLRTTELIENFPSPPTKRSAKTRSKLQPFLPLPQGSMTTQLGDNMTRETEVDGGQV</sequence>
<feature type="compositionally biased region" description="Polar residues" evidence="1">
    <location>
        <begin position="175"/>
        <end position="186"/>
    </location>
</feature>
<feature type="region of interest" description="Disordered" evidence="1">
    <location>
        <begin position="1"/>
        <end position="33"/>
    </location>
</feature>
<dbReference type="GeneID" id="25366789"/>
<name>A0A074YER7_AURSE</name>
<gene>
    <name evidence="2" type="ORF">AUEXF2481DRAFT_41137</name>
</gene>
<feature type="region of interest" description="Disordered" evidence="1">
    <location>
        <begin position="399"/>
        <end position="446"/>
    </location>
</feature>
<dbReference type="RefSeq" id="XP_013342915.1">
    <property type="nucleotide sequence ID" value="XM_013487461.1"/>
</dbReference>
<feature type="compositionally biased region" description="Basic and acidic residues" evidence="1">
    <location>
        <begin position="11"/>
        <end position="23"/>
    </location>
</feature>
<dbReference type="EMBL" id="KL584762">
    <property type="protein sequence ID" value="KEQ94549.1"/>
    <property type="molecule type" value="Genomic_DNA"/>
</dbReference>
<accession>A0A074YER7</accession>
<reference evidence="2 3" key="1">
    <citation type="journal article" date="2014" name="BMC Genomics">
        <title>Genome sequencing of four Aureobasidium pullulans varieties: biotechnological potential, stress tolerance, and description of new species.</title>
        <authorList>
            <person name="Gostin Ar C."/>
            <person name="Ohm R.A."/>
            <person name="Kogej T."/>
            <person name="Sonjak S."/>
            <person name="Turk M."/>
            <person name="Zajc J."/>
            <person name="Zalar P."/>
            <person name="Grube M."/>
            <person name="Sun H."/>
            <person name="Han J."/>
            <person name="Sharma A."/>
            <person name="Chiniquy J."/>
            <person name="Ngan C.Y."/>
            <person name="Lipzen A."/>
            <person name="Barry K."/>
            <person name="Grigoriev I.V."/>
            <person name="Gunde-Cimerman N."/>
        </authorList>
    </citation>
    <scope>NUCLEOTIDE SEQUENCE [LARGE SCALE GENOMIC DNA]</scope>
    <source>
        <strain evidence="2 3">EXF-2481</strain>
    </source>
</reference>
<dbReference type="HOGENOM" id="CLU_613909_0_0_1"/>
<keyword evidence="3" id="KW-1185">Reference proteome</keyword>
<evidence type="ECO:0000313" key="3">
    <source>
        <dbReference type="Proteomes" id="UP000030641"/>
    </source>
</evidence>
<dbReference type="InParanoid" id="A0A074YER7"/>
<evidence type="ECO:0000256" key="1">
    <source>
        <dbReference type="SAM" id="MobiDB-lite"/>
    </source>
</evidence>
<evidence type="ECO:0000313" key="2">
    <source>
        <dbReference type="EMBL" id="KEQ94549.1"/>
    </source>
</evidence>
<dbReference type="AlphaFoldDB" id="A0A074YER7"/>
<feature type="region of interest" description="Disordered" evidence="1">
    <location>
        <begin position="138"/>
        <end position="200"/>
    </location>
</feature>
<protein>
    <submittedName>
        <fullName evidence="2">Uncharacterized protein</fullName>
    </submittedName>
</protein>
<organism evidence="2 3">
    <name type="scientific">Aureobasidium subglaciale (strain EXF-2481)</name>
    <name type="common">Aureobasidium pullulans var. subglaciale</name>
    <dbReference type="NCBI Taxonomy" id="1043005"/>
    <lineage>
        <taxon>Eukaryota</taxon>
        <taxon>Fungi</taxon>
        <taxon>Dikarya</taxon>
        <taxon>Ascomycota</taxon>
        <taxon>Pezizomycotina</taxon>
        <taxon>Dothideomycetes</taxon>
        <taxon>Dothideomycetidae</taxon>
        <taxon>Dothideales</taxon>
        <taxon>Saccotheciaceae</taxon>
        <taxon>Aureobasidium</taxon>
    </lineage>
</organism>
<dbReference type="OrthoDB" id="3907968at2759"/>
<dbReference type="Proteomes" id="UP000030641">
    <property type="component" value="Unassembled WGS sequence"/>
</dbReference>
<proteinExistence type="predicted"/>